<proteinExistence type="predicted"/>
<evidence type="ECO:0000313" key="2">
    <source>
        <dbReference type="EMBL" id="KAI7836219.1"/>
    </source>
</evidence>
<dbReference type="Proteomes" id="UP001205105">
    <property type="component" value="Unassembled WGS sequence"/>
</dbReference>
<organism evidence="2 3">
    <name type="scientific">Chlorella ohadii</name>
    <dbReference type="NCBI Taxonomy" id="2649997"/>
    <lineage>
        <taxon>Eukaryota</taxon>
        <taxon>Viridiplantae</taxon>
        <taxon>Chlorophyta</taxon>
        <taxon>core chlorophytes</taxon>
        <taxon>Trebouxiophyceae</taxon>
        <taxon>Chlorellales</taxon>
        <taxon>Chlorellaceae</taxon>
        <taxon>Chlorella clade</taxon>
        <taxon>Chlorella</taxon>
    </lineage>
</organism>
<evidence type="ECO:0000313" key="3">
    <source>
        <dbReference type="Proteomes" id="UP001205105"/>
    </source>
</evidence>
<dbReference type="EMBL" id="JADXDR010000198">
    <property type="protein sequence ID" value="KAI7836219.1"/>
    <property type="molecule type" value="Genomic_DNA"/>
</dbReference>
<reference evidence="2" key="1">
    <citation type="submission" date="2020-11" db="EMBL/GenBank/DDBJ databases">
        <title>Chlorella ohadii genome sequencing and assembly.</title>
        <authorList>
            <person name="Murik O."/>
            <person name="Treves H."/>
            <person name="Kedem I."/>
            <person name="Shotland Y."/>
            <person name="Kaplan A."/>
        </authorList>
    </citation>
    <scope>NUCLEOTIDE SEQUENCE</scope>
    <source>
        <strain evidence="2">1</strain>
    </source>
</reference>
<dbReference type="Gene3D" id="1.25.70.10">
    <property type="entry name" value="Transcription termination factor 3, mitochondrial"/>
    <property type="match status" value="1"/>
</dbReference>
<comment type="caution">
    <text evidence="2">The sequence shown here is derived from an EMBL/GenBank/DDBJ whole genome shotgun (WGS) entry which is preliminary data.</text>
</comment>
<protein>
    <submittedName>
        <fullName evidence="2">Uncharacterized protein</fullName>
    </submittedName>
</protein>
<feature type="region of interest" description="Disordered" evidence="1">
    <location>
        <begin position="54"/>
        <end position="76"/>
    </location>
</feature>
<gene>
    <name evidence="2" type="ORF">COHA_009900</name>
</gene>
<keyword evidence="3" id="KW-1185">Reference proteome</keyword>
<feature type="compositionally biased region" description="Low complexity" evidence="1">
    <location>
        <begin position="56"/>
        <end position="75"/>
    </location>
</feature>
<sequence length="524" mass="56331">MAQHNQNWAITSAWSRSGNSQRTGSELLAVDVQAAAGRRQLWPPRLQAPLHAAALSGRQASDGSSSDSGSNIDGGLEFVKRSNGSGQLLPVRPELAAELRPLAALAGVADTAALARAVAALGSDPERRVVEHGPVVAQLLLSQGVPRAQLAELLQRCPLLFRWPQEQRAKPLFGQLARLGLMAAEAVRCFLQQPTAAGKPSFEPAIGVLAALYAACGKAGGGKSGEQLLGDLLRKQPAAVGLLELQPCTLQQRIGHLLQRYGPQWEQENKEAVIVAAMTQHWALLTQNPAALLALEAEFNLEQLLQAAPSTFARMLAIDASVWQRALAAWQLLGVADPAAVARNNLLLHTCEWLTRGVLAKLAALQQLLPWQPTAADVVQQFGVYVAAGAPQRLIGRLLFLQQEGWMPLLVADKLAARQQWRQQRGLNAGQPTDEPQFISLRETAVLSDAKFCAMLAAVEAAQPRQPTSSSSSRSSVADRYRAFMAQLPELPAYQQLLAAGQTESRRLAALLPPELVPEAERST</sequence>
<name>A0AAD5DKU8_9CHLO</name>
<evidence type="ECO:0000256" key="1">
    <source>
        <dbReference type="SAM" id="MobiDB-lite"/>
    </source>
</evidence>
<dbReference type="AlphaFoldDB" id="A0AAD5DKU8"/>
<accession>A0AAD5DKU8</accession>
<dbReference type="InterPro" id="IPR038538">
    <property type="entry name" value="MTERF_sf"/>
</dbReference>